<protein>
    <submittedName>
        <fullName evidence="1">Uncharacterized protein</fullName>
    </submittedName>
</protein>
<dbReference type="EMBL" id="CP075896">
    <property type="protein sequence ID" value="QWB27720.1"/>
    <property type="molecule type" value="Genomic_DNA"/>
</dbReference>
<proteinExistence type="predicted"/>
<sequence length="128" mass="14445">MGLCLFAGDEDVNGPDACFSYGGFAQFRRRLALEEGFVLDEMIGFGGDRPWTDLSTPLEPFLNHPDDHSEDLSVEDCFAVLPRLEAILEHWSSEEPPDQGMERHIEDAQRLTAVLRICIEKNVDLFFG</sequence>
<evidence type="ECO:0000313" key="2">
    <source>
        <dbReference type="Proteomes" id="UP000679629"/>
    </source>
</evidence>
<accession>A0ABX8G3K2</accession>
<name>A0ABX8G3K2_9ACTN</name>
<gene>
    <name evidence="1" type="ORF">KJK29_36820</name>
</gene>
<reference evidence="2" key="1">
    <citation type="submission" date="2021-05" db="EMBL/GenBank/DDBJ databases">
        <title>Direct Submission.</title>
        <authorList>
            <person name="Li K."/>
            <person name="Gao J."/>
        </authorList>
    </citation>
    <scope>NUCLEOTIDE SEQUENCE [LARGE SCALE GENOMIC DNA]</scope>
    <source>
        <strain evidence="2">MG62</strain>
    </source>
</reference>
<organism evidence="1 2">
    <name type="scientific">Streptomyces koelreuteriae</name>
    <dbReference type="NCBI Taxonomy" id="2838015"/>
    <lineage>
        <taxon>Bacteria</taxon>
        <taxon>Bacillati</taxon>
        <taxon>Actinomycetota</taxon>
        <taxon>Actinomycetes</taxon>
        <taxon>Kitasatosporales</taxon>
        <taxon>Streptomycetaceae</taxon>
        <taxon>Streptomyces</taxon>
    </lineage>
</organism>
<keyword evidence="2" id="KW-1185">Reference proteome</keyword>
<evidence type="ECO:0000313" key="1">
    <source>
        <dbReference type="EMBL" id="QWB27720.1"/>
    </source>
</evidence>
<dbReference type="RefSeq" id="WP_215123635.1">
    <property type="nucleotide sequence ID" value="NZ_CP075896.1"/>
</dbReference>
<dbReference type="Proteomes" id="UP000679629">
    <property type="component" value="Chromosome"/>
</dbReference>